<accession>A0A3N7F5I5</accession>
<keyword evidence="3" id="KW-1185">Reference proteome</keyword>
<keyword evidence="1" id="KW-0812">Transmembrane</keyword>
<name>A0A3N7F5I5_POPTR</name>
<dbReference type="AlphaFoldDB" id="A0A3N7F5I5"/>
<dbReference type="EMBL" id="CM009294">
    <property type="protein sequence ID" value="RQO90875.1"/>
    <property type="molecule type" value="Genomic_DNA"/>
</dbReference>
<evidence type="ECO:0000313" key="3">
    <source>
        <dbReference type="Proteomes" id="UP000006729"/>
    </source>
</evidence>
<reference evidence="2 3" key="1">
    <citation type="journal article" date="2006" name="Science">
        <title>The genome of black cottonwood, Populus trichocarpa (Torr. &amp; Gray).</title>
        <authorList>
            <person name="Tuskan G.A."/>
            <person name="Difazio S."/>
            <person name="Jansson S."/>
            <person name="Bohlmann J."/>
            <person name="Grigoriev I."/>
            <person name="Hellsten U."/>
            <person name="Putnam N."/>
            <person name="Ralph S."/>
            <person name="Rombauts S."/>
            <person name="Salamov A."/>
            <person name="Schein J."/>
            <person name="Sterck L."/>
            <person name="Aerts A."/>
            <person name="Bhalerao R.R."/>
            <person name="Bhalerao R.P."/>
            <person name="Blaudez D."/>
            <person name="Boerjan W."/>
            <person name="Brun A."/>
            <person name="Brunner A."/>
            <person name="Busov V."/>
            <person name="Campbell M."/>
            <person name="Carlson J."/>
            <person name="Chalot M."/>
            <person name="Chapman J."/>
            <person name="Chen G.L."/>
            <person name="Cooper D."/>
            <person name="Coutinho P.M."/>
            <person name="Couturier J."/>
            <person name="Covert S."/>
            <person name="Cronk Q."/>
            <person name="Cunningham R."/>
            <person name="Davis J."/>
            <person name="Degroeve S."/>
            <person name="Dejardin A."/>
            <person name="Depamphilis C."/>
            <person name="Detter J."/>
            <person name="Dirks B."/>
            <person name="Dubchak I."/>
            <person name="Duplessis S."/>
            <person name="Ehlting J."/>
            <person name="Ellis B."/>
            <person name="Gendler K."/>
            <person name="Goodstein D."/>
            <person name="Gribskov M."/>
            <person name="Grimwood J."/>
            <person name="Groover A."/>
            <person name="Gunter L."/>
            <person name="Hamberger B."/>
            <person name="Heinze B."/>
            <person name="Helariutta Y."/>
            <person name="Henrissat B."/>
            <person name="Holligan D."/>
            <person name="Holt R."/>
            <person name="Huang W."/>
            <person name="Islam-Faridi N."/>
            <person name="Jones S."/>
            <person name="Jones-Rhoades M."/>
            <person name="Jorgensen R."/>
            <person name="Joshi C."/>
            <person name="Kangasjarvi J."/>
            <person name="Karlsson J."/>
            <person name="Kelleher C."/>
            <person name="Kirkpatrick R."/>
            <person name="Kirst M."/>
            <person name="Kohler A."/>
            <person name="Kalluri U."/>
            <person name="Larimer F."/>
            <person name="Leebens-Mack J."/>
            <person name="Leple J.C."/>
            <person name="Locascio P."/>
            <person name="Lou Y."/>
            <person name="Lucas S."/>
            <person name="Martin F."/>
            <person name="Montanini B."/>
            <person name="Napoli C."/>
            <person name="Nelson D.R."/>
            <person name="Nelson C."/>
            <person name="Nieminen K."/>
            <person name="Nilsson O."/>
            <person name="Pereda V."/>
            <person name="Peter G."/>
            <person name="Philippe R."/>
            <person name="Pilate G."/>
            <person name="Poliakov A."/>
            <person name="Razumovskaya J."/>
            <person name="Richardson P."/>
            <person name="Rinaldi C."/>
            <person name="Ritland K."/>
            <person name="Rouze P."/>
            <person name="Ryaboy D."/>
            <person name="Schmutz J."/>
            <person name="Schrader J."/>
            <person name="Segerman B."/>
            <person name="Shin H."/>
            <person name="Siddiqui A."/>
            <person name="Sterky F."/>
            <person name="Terry A."/>
            <person name="Tsai C.J."/>
            <person name="Uberbacher E."/>
            <person name="Unneberg P."/>
            <person name="Vahala J."/>
            <person name="Wall K."/>
            <person name="Wessler S."/>
            <person name="Yang G."/>
            <person name="Yin T."/>
            <person name="Douglas C."/>
            <person name="Marra M."/>
            <person name="Sandberg G."/>
            <person name="Van de Peer Y."/>
            <person name="Rokhsar D."/>
        </authorList>
    </citation>
    <scope>NUCLEOTIDE SEQUENCE [LARGE SCALE GENOMIC DNA]</scope>
    <source>
        <strain evidence="3">cv. Nisqually</strain>
    </source>
</reference>
<dbReference type="Gramene" id="Potri.005G214850.1.v4.1">
    <property type="protein sequence ID" value="Potri.005G214850.1.v4.1"/>
    <property type="gene ID" value="Potri.005G214850.v4.1"/>
</dbReference>
<evidence type="ECO:0000256" key="1">
    <source>
        <dbReference type="SAM" id="Phobius"/>
    </source>
</evidence>
<organism evidence="2 3">
    <name type="scientific">Populus trichocarpa</name>
    <name type="common">Western balsam poplar</name>
    <name type="synonym">Populus balsamifera subsp. trichocarpa</name>
    <dbReference type="NCBI Taxonomy" id="3694"/>
    <lineage>
        <taxon>Eukaryota</taxon>
        <taxon>Viridiplantae</taxon>
        <taxon>Streptophyta</taxon>
        <taxon>Embryophyta</taxon>
        <taxon>Tracheophyta</taxon>
        <taxon>Spermatophyta</taxon>
        <taxon>Magnoliopsida</taxon>
        <taxon>eudicotyledons</taxon>
        <taxon>Gunneridae</taxon>
        <taxon>Pentapetalae</taxon>
        <taxon>rosids</taxon>
        <taxon>fabids</taxon>
        <taxon>Malpighiales</taxon>
        <taxon>Salicaceae</taxon>
        <taxon>Saliceae</taxon>
        <taxon>Populus</taxon>
    </lineage>
</organism>
<keyword evidence="1" id="KW-0472">Membrane</keyword>
<protein>
    <submittedName>
        <fullName evidence="2">Uncharacterized protein</fullName>
    </submittedName>
</protein>
<feature type="transmembrane region" description="Helical" evidence="1">
    <location>
        <begin position="53"/>
        <end position="74"/>
    </location>
</feature>
<feature type="transmembrane region" description="Helical" evidence="1">
    <location>
        <begin position="12"/>
        <end position="33"/>
    </location>
</feature>
<proteinExistence type="predicted"/>
<evidence type="ECO:0000313" key="2">
    <source>
        <dbReference type="EMBL" id="RQO90875.1"/>
    </source>
</evidence>
<dbReference type="InParanoid" id="A0A3N7F5I5"/>
<keyword evidence="1" id="KW-1133">Transmembrane helix</keyword>
<gene>
    <name evidence="2" type="ORF">POPTR_005G214850</name>
</gene>
<sequence length="117" mass="13510">MLLQVARNHARCFWIQITDLVVNGVGLIFLSFLFLDLSCSLCKGKRDSVGDEILDVTFIPYIDVFHASAIWFLISHFQWRRGYHGPSGSVDNASHFMTNNKQMCSWWQFCGRSWCCP</sequence>
<dbReference type="Proteomes" id="UP000006729">
    <property type="component" value="Chromosome 5"/>
</dbReference>